<keyword evidence="2" id="KW-0328">Glycosyltransferase</keyword>
<dbReference type="GeneID" id="37012738"/>
<dbReference type="RefSeq" id="XP_025346002.1">
    <property type="nucleotide sequence ID" value="XM_025491004.1"/>
</dbReference>
<dbReference type="Pfam" id="PF00535">
    <property type="entry name" value="Glycos_transf_2"/>
    <property type="match status" value="1"/>
</dbReference>
<dbReference type="InterPro" id="IPR029044">
    <property type="entry name" value="Nucleotide-diphossugar_trans"/>
</dbReference>
<dbReference type="GO" id="GO:0016757">
    <property type="term" value="F:glycosyltransferase activity"/>
    <property type="evidence" value="ECO:0007669"/>
    <property type="project" value="UniProtKB-KW"/>
</dbReference>
<evidence type="ECO:0000256" key="1">
    <source>
        <dbReference type="ARBA" id="ARBA00004141"/>
    </source>
</evidence>
<dbReference type="CDD" id="cd06421">
    <property type="entry name" value="CESA_CelA_like"/>
    <property type="match status" value="1"/>
</dbReference>
<dbReference type="InterPro" id="IPR050321">
    <property type="entry name" value="Glycosyltr_2/OpgH_subfam"/>
</dbReference>
<dbReference type="PANTHER" id="PTHR43867:SF2">
    <property type="entry name" value="CELLULOSE SYNTHASE CATALYTIC SUBUNIT A [UDP-FORMING]"/>
    <property type="match status" value="1"/>
</dbReference>
<keyword evidence="4 7" id="KW-0812">Transmembrane</keyword>
<dbReference type="Proteomes" id="UP000245942">
    <property type="component" value="Unassembled WGS sequence"/>
</dbReference>
<proteinExistence type="predicted"/>
<dbReference type="AlphaFoldDB" id="A0A316U0B3"/>
<evidence type="ECO:0000256" key="4">
    <source>
        <dbReference type="ARBA" id="ARBA00022692"/>
    </source>
</evidence>
<evidence type="ECO:0000313" key="9">
    <source>
        <dbReference type="EMBL" id="PWN18842.1"/>
    </source>
</evidence>
<evidence type="ECO:0000256" key="6">
    <source>
        <dbReference type="ARBA" id="ARBA00023136"/>
    </source>
</evidence>
<gene>
    <name evidence="9" type="ORF">BCV69DRAFT_273360</name>
</gene>
<keyword evidence="5 7" id="KW-1133">Transmembrane helix</keyword>
<feature type="transmembrane region" description="Helical" evidence="7">
    <location>
        <begin position="116"/>
        <end position="137"/>
    </location>
</feature>
<dbReference type="STRING" id="1684307.A0A316U0B3"/>
<feature type="transmembrane region" description="Helical" evidence="7">
    <location>
        <begin position="442"/>
        <end position="461"/>
    </location>
</feature>
<protein>
    <submittedName>
        <fullName evidence="9">Nucleotide-diphospho-sugar transferase</fullName>
    </submittedName>
</protein>
<feature type="transmembrane region" description="Helical" evidence="7">
    <location>
        <begin position="90"/>
        <end position="110"/>
    </location>
</feature>
<feature type="transmembrane region" description="Helical" evidence="7">
    <location>
        <begin position="520"/>
        <end position="542"/>
    </location>
</feature>
<sequence>MAHVKDGRGSASSSISSLDSFRSSAEKGALLDLERGTAGSTVKQSLTLSSRIRQWIDGHYILTKKDPEVVLPQAPSDKDKYGYIQTRRPFFLALGLFAFLSSSAGLWLFALCANYFIWYAPVVFVLQVHIFLSYGLGACAKDFDLKKHNELLQQYPVTGNHTSVDIYLPVCKEPLIVLRNTWKHVRKVQWAHGTLTVHVLDDGAMDEVKAMAEEFGFNYIRRDDRPYFRKAGNLRYAFARTSADFFVIFDADFCPRHDFLNELMPRMQHDPKIAIIQTPQFFKTTKENTWIERGCSEVQELFYRWAQVNRDRWNASICVGSNALYRRQALVEVGGTALVGASEDVHTGFFAITRGWTLRYIPICLAAGISPDTPRAAFSQQIRWSQGSTSLLLNGEFHKARLGFMTKVSFFSGMLYYWTTSISCFTIPLPGLLLVWCRPEVVRYYNLAFAAPSLIYALLVYRIWSVGAHSVATEQIRVLQAYAYLFGIKDRILGKTHEWVSSGAGAKSGKKTNTYARARAFATCWTVLYQSAWISGVAYRLIARDLSWWQVFPQILLYSFDLYVTLPFLLTPAY</sequence>
<feature type="domain" description="Glycosyltransferase 2-like" evidence="8">
    <location>
        <begin position="166"/>
        <end position="332"/>
    </location>
</feature>
<organism evidence="9 10">
    <name type="scientific">Pseudomicrostroma glucosiphilum</name>
    <dbReference type="NCBI Taxonomy" id="1684307"/>
    <lineage>
        <taxon>Eukaryota</taxon>
        <taxon>Fungi</taxon>
        <taxon>Dikarya</taxon>
        <taxon>Basidiomycota</taxon>
        <taxon>Ustilaginomycotina</taxon>
        <taxon>Exobasidiomycetes</taxon>
        <taxon>Microstromatales</taxon>
        <taxon>Microstromatales incertae sedis</taxon>
        <taxon>Pseudomicrostroma</taxon>
    </lineage>
</organism>
<dbReference type="OrthoDB" id="72851at2759"/>
<evidence type="ECO:0000259" key="8">
    <source>
        <dbReference type="Pfam" id="PF00535"/>
    </source>
</evidence>
<comment type="subcellular location">
    <subcellularLocation>
        <location evidence="1">Membrane</location>
        <topology evidence="1">Multi-pass membrane protein</topology>
    </subcellularLocation>
</comment>
<accession>A0A316U0B3</accession>
<evidence type="ECO:0000256" key="3">
    <source>
        <dbReference type="ARBA" id="ARBA00022679"/>
    </source>
</evidence>
<dbReference type="SUPFAM" id="SSF53448">
    <property type="entry name" value="Nucleotide-diphospho-sugar transferases"/>
    <property type="match status" value="1"/>
</dbReference>
<reference evidence="9 10" key="1">
    <citation type="journal article" date="2018" name="Mol. Biol. Evol.">
        <title>Broad Genomic Sampling Reveals a Smut Pathogenic Ancestry of the Fungal Clade Ustilaginomycotina.</title>
        <authorList>
            <person name="Kijpornyongpan T."/>
            <person name="Mondo S.J."/>
            <person name="Barry K."/>
            <person name="Sandor L."/>
            <person name="Lee J."/>
            <person name="Lipzen A."/>
            <person name="Pangilinan J."/>
            <person name="LaButti K."/>
            <person name="Hainaut M."/>
            <person name="Henrissat B."/>
            <person name="Grigoriev I.V."/>
            <person name="Spatafora J.W."/>
            <person name="Aime M.C."/>
        </authorList>
    </citation>
    <scope>NUCLEOTIDE SEQUENCE [LARGE SCALE GENOMIC DNA]</scope>
    <source>
        <strain evidence="9 10">MCA 4718</strain>
    </source>
</reference>
<keyword evidence="10" id="KW-1185">Reference proteome</keyword>
<keyword evidence="3 9" id="KW-0808">Transferase</keyword>
<dbReference type="InterPro" id="IPR001173">
    <property type="entry name" value="Glyco_trans_2-like"/>
</dbReference>
<keyword evidence="6 7" id="KW-0472">Membrane</keyword>
<dbReference type="GO" id="GO:0016020">
    <property type="term" value="C:membrane"/>
    <property type="evidence" value="ECO:0007669"/>
    <property type="project" value="UniProtKB-SubCell"/>
</dbReference>
<evidence type="ECO:0000313" key="10">
    <source>
        <dbReference type="Proteomes" id="UP000245942"/>
    </source>
</evidence>
<dbReference type="EMBL" id="KZ819334">
    <property type="protein sequence ID" value="PWN18842.1"/>
    <property type="molecule type" value="Genomic_DNA"/>
</dbReference>
<evidence type="ECO:0000256" key="7">
    <source>
        <dbReference type="SAM" id="Phobius"/>
    </source>
</evidence>
<dbReference type="Gene3D" id="3.90.550.10">
    <property type="entry name" value="Spore Coat Polysaccharide Biosynthesis Protein SpsA, Chain A"/>
    <property type="match status" value="1"/>
</dbReference>
<evidence type="ECO:0000256" key="5">
    <source>
        <dbReference type="ARBA" id="ARBA00022989"/>
    </source>
</evidence>
<evidence type="ECO:0000256" key="2">
    <source>
        <dbReference type="ARBA" id="ARBA00022676"/>
    </source>
</evidence>
<feature type="transmembrane region" description="Helical" evidence="7">
    <location>
        <begin position="548"/>
        <end position="570"/>
    </location>
</feature>
<name>A0A316U0B3_9BASI</name>
<feature type="transmembrane region" description="Helical" evidence="7">
    <location>
        <begin position="415"/>
        <end position="436"/>
    </location>
</feature>
<dbReference type="PANTHER" id="PTHR43867">
    <property type="entry name" value="CELLULOSE SYNTHASE CATALYTIC SUBUNIT A [UDP-FORMING]"/>
    <property type="match status" value="1"/>
</dbReference>